<comment type="caution">
    <text evidence="1">The sequence shown here is derived from an EMBL/GenBank/DDBJ whole genome shotgun (WGS) entry which is preliminary data.</text>
</comment>
<dbReference type="AlphaFoldDB" id="A0A371F469"/>
<keyword evidence="2" id="KW-1185">Reference proteome</keyword>
<sequence length="144" mass="16377">MFLVKEQSLSSCLTLNDVLHVPHLSYNLFVSKDLTSGNMIEGAKQDCALYFLNQGSNVKISQLSIFKVFVSKVKNYLPLRRESCELANQHHAIFQSQPYKNSKPFTMIHSDVWVLLGWQPFLESAGSLLLLMFILGHLGLSFER</sequence>
<feature type="non-terminal residue" evidence="1">
    <location>
        <position position="1"/>
    </location>
</feature>
<gene>
    <name evidence="1" type="ORF">CR513_47345</name>
</gene>
<reference evidence="1" key="1">
    <citation type="submission" date="2018-05" db="EMBL/GenBank/DDBJ databases">
        <title>Draft genome of Mucuna pruriens seed.</title>
        <authorList>
            <person name="Nnadi N.E."/>
            <person name="Vos R."/>
            <person name="Hasami M.H."/>
            <person name="Devisetty U.K."/>
            <person name="Aguiy J.C."/>
        </authorList>
    </citation>
    <scope>NUCLEOTIDE SEQUENCE [LARGE SCALE GENOMIC DNA]</scope>
    <source>
        <strain evidence="1">JCA_2017</strain>
    </source>
</reference>
<dbReference type="Proteomes" id="UP000257109">
    <property type="component" value="Unassembled WGS sequence"/>
</dbReference>
<dbReference type="EMBL" id="QJKJ01010660">
    <property type="protein sequence ID" value="RDX73092.1"/>
    <property type="molecule type" value="Genomic_DNA"/>
</dbReference>
<evidence type="ECO:0000313" key="2">
    <source>
        <dbReference type="Proteomes" id="UP000257109"/>
    </source>
</evidence>
<proteinExistence type="predicted"/>
<organism evidence="1 2">
    <name type="scientific">Mucuna pruriens</name>
    <name type="common">Velvet bean</name>
    <name type="synonym">Dolichos pruriens</name>
    <dbReference type="NCBI Taxonomy" id="157652"/>
    <lineage>
        <taxon>Eukaryota</taxon>
        <taxon>Viridiplantae</taxon>
        <taxon>Streptophyta</taxon>
        <taxon>Embryophyta</taxon>
        <taxon>Tracheophyta</taxon>
        <taxon>Spermatophyta</taxon>
        <taxon>Magnoliopsida</taxon>
        <taxon>eudicotyledons</taxon>
        <taxon>Gunneridae</taxon>
        <taxon>Pentapetalae</taxon>
        <taxon>rosids</taxon>
        <taxon>fabids</taxon>
        <taxon>Fabales</taxon>
        <taxon>Fabaceae</taxon>
        <taxon>Papilionoideae</taxon>
        <taxon>50 kb inversion clade</taxon>
        <taxon>NPAAA clade</taxon>
        <taxon>indigoferoid/millettioid clade</taxon>
        <taxon>Phaseoleae</taxon>
        <taxon>Mucuna</taxon>
    </lineage>
</organism>
<name>A0A371F469_MUCPR</name>
<accession>A0A371F469</accession>
<protein>
    <submittedName>
        <fullName evidence="1">Uncharacterized protein</fullName>
    </submittedName>
</protein>
<evidence type="ECO:0000313" key="1">
    <source>
        <dbReference type="EMBL" id="RDX73092.1"/>
    </source>
</evidence>